<keyword evidence="2 3" id="KW-0694">RNA-binding</keyword>
<evidence type="ECO:0000259" key="5">
    <source>
        <dbReference type="PROSITE" id="PS50102"/>
    </source>
</evidence>
<evidence type="ECO:0000313" key="7">
    <source>
        <dbReference type="Proteomes" id="UP000242913"/>
    </source>
</evidence>
<feature type="region of interest" description="Disordered" evidence="4">
    <location>
        <begin position="204"/>
        <end position="232"/>
    </location>
</feature>
<dbReference type="Gene3D" id="3.30.70.330">
    <property type="match status" value="3"/>
</dbReference>
<evidence type="ECO:0000313" key="6">
    <source>
        <dbReference type="EMBL" id="OZC12464.1"/>
    </source>
</evidence>
<dbReference type="EMBL" id="KZ269977">
    <property type="protein sequence ID" value="OZC12464.1"/>
    <property type="molecule type" value="Genomic_DNA"/>
</dbReference>
<gene>
    <name evidence="6" type="ORF">X798_00095</name>
</gene>
<feature type="domain" description="RRM" evidence="5">
    <location>
        <begin position="111"/>
        <end position="189"/>
    </location>
</feature>
<dbReference type="AlphaFoldDB" id="A0A238C520"/>
<dbReference type="SMART" id="SM00360">
    <property type="entry name" value="RRM"/>
    <property type="match status" value="3"/>
</dbReference>
<dbReference type="Pfam" id="PF00076">
    <property type="entry name" value="RRM_1"/>
    <property type="match status" value="3"/>
</dbReference>
<keyword evidence="1" id="KW-0677">Repeat</keyword>
<evidence type="ECO:0000256" key="2">
    <source>
        <dbReference type="ARBA" id="ARBA00022884"/>
    </source>
</evidence>
<dbReference type="InterPro" id="IPR035979">
    <property type="entry name" value="RBD_domain_sf"/>
</dbReference>
<feature type="compositionally biased region" description="Gly residues" evidence="4">
    <location>
        <begin position="257"/>
        <end position="266"/>
    </location>
</feature>
<dbReference type="Proteomes" id="UP000242913">
    <property type="component" value="Unassembled WGS sequence"/>
</dbReference>
<sequence length="371" mass="42461">MPDTDFIMKCRGLPWSCTEDDLREFFGEVARSITQIKLTKDRDGRASGEGFVIFNNREDYDFALTKDKKYIGKRYVELQQVSSMESDYDDSDRRYGGSVAADPNLPDRETSVVRLGGLPYGCTKEEIVRFFEPLEIADRGIVMIYDRYSGKPKGEAFVAFTDDDSASKALAKNKEYIQHRYVDIYPSSYGEMLRSLDGGPDPYVGGGRGWERDRRPRGLPYDRPGADRGYRDPRMHRNEVWADRYGGGGDGYDDGYGGGRGGGGPMRRGWRDEPPMGGHRGYSPPRRRYTTPPPEYCIRMRGLPYRATERDIIDFFQPLRPASIDVLYEYGTDRPSGEAIVEFRNRADFDSAMQRNRNYMGSRYVELIPEH</sequence>
<organism evidence="6 7">
    <name type="scientific">Onchocerca flexuosa</name>
    <dbReference type="NCBI Taxonomy" id="387005"/>
    <lineage>
        <taxon>Eukaryota</taxon>
        <taxon>Metazoa</taxon>
        <taxon>Ecdysozoa</taxon>
        <taxon>Nematoda</taxon>
        <taxon>Chromadorea</taxon>
        <taxon>Rhabditida</taxon>
        <taxon>Spirurina</taxon>
        <taxon>Spiruromorpha</taxon>
        <taxon>Filarioidea</taxon>
        <taxon>Onchocercidae</taxon>
        <taxon>Onchocerca</taxon>
    </lineage>
</organism>
<dbReference type="PROSITE" id="PS50102">
    <property type="entry name" value="RRM"/>
    <property type="match status" value="3"/>
</dbReference>
<dbReference type="SUPFAM" id="SSF54928">
    <property type="entry name" value="RNA-binding domain, RBD"/>
    <property type="match status" value="3"/>
</dbReference>
<evidence type="ECO:0000256" key="4">
    <source>
        <dbReference type="SAM" id="MobiDB-lite"/>
    </source>
</evidence>
<feature type="domain" description="RRM" evidence="5">
    <location>
        <begin position="6"/>
        <end position="83"/>
    </location>
</feature>
<keyword evidence="7" id="KW-1185">Reference proteome</keyword>
<evidence type="ECO:0000256" key="3">
    <source>
        <dbReference type="PROSITE-ProRule" id="PRU00176"/>
    </source>
</evidence>
<dbReference type="InterPro" id="IPR000504">
    <property type="entry name" value="RRM_dom"/>
</dbReference>
<dbReference type="CDD" id="cd12254">
    <property type="entry name" value="RRM_hnRNPH_ESRPs_RBM12_like"/>
    <property type="match status" value="1"/>
</dbReference>
<reference evidence="6 7" key="1">
    <citation type="submission" date="2015-12" db="EMBL/GenBank/DDBJ databases">
        <title>Draft genome of the nematode, Onchocerca flexuosa.</title>
        <authorList>
            <person name="Mitreva M."/>
        </authorList>
    </citation>
    <scope>NUCLEOTIDE SEQUENCE [LARGE SCALE GENOMIC DNA]</scope>
    <source>
        <strain evidence="6">Red Deer</strain>
    </source>
</reference>
<name>A0A238C520_9BILA</name>
<dbReference type="InterPro" id="IPR012677">
    <property type="entry name" value="Nucleotide-bd_a/b_plait_sf"/>
</dbReference>
<proteinExistence type="predicted"/>
<dbReference type="InterPro" id="IPR050666">
    <property type="entry name" value="ESRP"/>
</dbReference>
<protein>
    <recommendedName>
        <fullName evidence="5">RRM domain-containing protein</fullName>
    </recommendedName>
</protein>
<accession>A0A238C520</accession>
<feature type="domain" description="RRM" evidence="5">
    <location>
        <begin position="296"/>
        <end position="371"/>
    </location>
</feature>
<evidence type="ECO:0000256" key="1">
    <source>
        <dbReference type="ARBA" id="ARBA00022737"/>
    </source>
</evidence>
<dbReference type="GO" id="GO:0003723">
    <property type="term" value="F:RNA binding"/>
    <property type="evidence" value="ECO:0007669"/>
    <property type="project" value="UniProtKB-UniRule"/>
</dbReference>
<dbReference type="PANTHER" id="PTHR13976">
    <property type="entry name" value="HETEROGENEOUS NUCLEAR RIBONUCLEOPROTEIN-RELATED"/>
    <property type="match status" value="1"/>
</dbReference>
<dbReference type="OrthoDB" id="431068at2759"/>
<feature type="region of interest" description="Disordered" evidence="4">
    <location>
        <begin position="257"/>
        <end position="293"/>
    </location>
</feature>